<feature type="transmembrane region" description="Helical" evidence="1">
    <location>
        <begin position="198"/>
        <end position="216"/>
    </location>
</feature>
<gene>
    <name evidence="3" type="ORF">NZ47_06285</name>
</gene>
<keyword evidence="1" id="KW-0472">Membrane</keyword>
<reference evidence="3 4" key="1">
    <citation type="journal article" date="2013" name="PLoS ONE">
        <title>Identification and characterization of three novel lipases belonging to families II and V from Anaerovibrio lipolyticus 5ST.</title>
        <authorList>
            <person name="Prive F."/>
            <person name="Kaderbhai N.N."/>
            <person name="Girdwood S."/>
            <person name="Worgan H.J."/>
            <person name="Pinloche E."/>
            <person name="Scollan N.D."/>
            <person name="Huws S.A."/>
            <person name="Newbold C.J."/>
        </authorList>
    </citation>
    <scope>NUCLEOTIDE SEQUENCE [LARGE SCALE GENOMIC DNA]</scope>
    <source>
        <strain evidence="3 4">5S</strain>
    </source>
</reference>
<dbReference type="AlphaFoldDB" id="A0A0B2K210"/>
<organism evidence="3 4">
    <name type="scientific">Anaerovibrio lipolyticus</name>
    <dbReference type="NCBI Taxonomy" id="82374"/>
    <lineage>
        <taxon>Bacteria</taxon>
        <taxon>Bacillati</taxon>
        <taxon>Bacillota</taxon>
        <taxon>Negativicutes</taxon>
        <taxon>Selenomonadales</taxon>
        <taxon>Selenomonadaceae</taxon>
        <taxon>Anaerovibrio</taxon>
    </lineage>
</organism>
<feature type="transmembrane region" description="Helical" evidence="1">
    <location>
        <begin position="66"/>
        <end position="84"/>
    </location>
</feature>
<evidence type="ECO:0000259" key="2">
    <source>
        <dbReference type="Pfam" id="PF14501"/>
    </source>
</evidence>
<feature type="transmembrane region" description="Helical" evidence="1">
    <location>
        <begin position="6"/>
        <end position="27"/>
    </location>
</feature>
<keyword evidence="4" id="KW-1185">Reference proteome</keyword>
<evidence type="ECO:0000313" key="4">
    <source>
        <dbReference type="Proteomes" id="UP000030993"/>
    </source>
</evidence>
<evidence type="ECO:0000313" key="3">
    <source>
        <dbReference type="EMBL" id="KHM52182.1"/>
    </source>
</evidence>
<comment type="caution">
    <text evidence="3">The sequence shown here is derived from an EMBL/GenBank/DDBJ whole genome shotgun (WGS) entry which is preliminary data.</text>
</comment>
<dbReference type="SUPFAM" id="SSF55874">
    <property type="entry name" value="ATPase domain of HSP90 chaperone/DNA topoisomerase II/histidine kinase"/>
    <property type="match status" value="1"/>
</dbReference>
<name>A0A0B2K210_9FIRM</name>
<dbReference type="InterPro" id="IPR032834">
    <property type="entry name" value="NatK-like_C"/>
</dbReference>
<dbReference type="InterPro" id="IPR036890">
    <property type="entry name" value="HATPase_C_sf"/>
</dbReference>
<dbReference type="STRING" id="82374.NZ47_06285"/>
<feature type="transmembrane region" description="Helical" evidence="1">
    <location>
        <begin position="96"/>
        <end position="121"/>
    </location>
</feature>
<sequence>MDWLVVLFALQITLIQIAAFYLRYYAFRDQLTPPQQRKLWQKIAGLGIICVGFYTLLFSYTNIVVATYKAVLLIGWIPYQFFLMNALPRQRLSHTFIVSMSFLWNFITHSISCIIIALFFIHCTERVVLQAEAAIDLITYLILLPLSRKLFTDLLHTFAHFTRPLIRLYISILPFIMTVGYVAMISDEIMWHTWEERLARLLLPVAFVFTYHYIMGTAKQIYQRKRLQHNKSIMKQELLYLEEARLLAADNKNHVQKQLSSLLETYEQLRQLINDGNLEEAKAYIEQQEEKLSVGAIMSYTDNAIVNAAISIYLNRAKNAGIKITPKVNLPRNMKTDENDLSVLLANLLENALLACIKEQGLREITLILQHTDSQCVLEIANTFHGNLKLGEDGLPKASHSGHGIGMLSLKTFLNKYDGYADFNCENGWARITIYWEDKLPC</sequence>
<keyword evidence="1" id="KW-0812">Transmembrane</keyword>
<keyword evidence="1" id="KW-1133">Transmembrane helix</keyword>
<dbReference type="Proteomes" id="UP000030993">
    <property type="component" value="Unassembled WGS sequence"/>
</dbReference>
<protein>
    <recommendedName>
        <fullName evidence="2">Sensor histidine kinase NatK-like C-terminal domain-containing protein</fullName>
    </recommendedName>
</protein>
<dbReference type="Pfam" id="PF14501">
    <property type="entry name" value="HATPase_c_5"/>
    <property type="match status" value="1"/>
</dbReference>
<feature type="transmembrane region" description="Helical" evidence="1">
    <location>
        <begin position="39"/>
        <end position="60"/>
    </location>
</feature>
<dbReference type="Gene3D" id="3.30.565.10">
    <property type="entry name" value="Histidine kinase-like ATPase, C-terminal domain"/>
    <property type="match status" value="1"/>
</dbReference>
<feature type="transmembrane region" description="Helical" evidence="1">
    <location>
        <begin position="127"/>
        <end position="146"/>
    </location>
</feature>
<accession>A0A0B2K210</accession>
<dbReference type="RefSeq" id="WP_039207839.1">
    <property type="nucleotide sequence ID" value="NZ_JSCE01000126.1"/>
</dbReference>
<proteinExistence type="predicted"/>
<evidence type="ECO:0000256" key="1">
    <source>
        <dbReference type="SAM" id="Phobius"/>
    </source>
</evidence>
<feature type="transmembrane region" description="Helical" evidence="1">
    <location>
        <begin position="166"/>
        <end position="186"/>
    </location>
</feature>
<dbReference type="EMBL" id="JSCE01000126">
    <property type="protein sequence ID" value="KHM52182.1"/>
    <property type="molecule type" value="Genomic_DNA"/>
</dbReference>
<feature type="domain" description="Sensor histidine kinase NatK-like C-terminal" evidence="2">
    <location>
        <begin position="340"/>
        <end position="433"/>
    </location>
</feature>